<feature type="region of interest" description="Disordered" evidence="1">
    <location>
        <begin position="72"/>
        <end position="101"/>
    </location>
</feature>
<dbReference type="Proteomes" id="UP000623467">
    <property type="component" value="Unassembled WGS sequence"/>
</dbReference>
<reference evidence="2" key="1">
    <citation type="submission" date="2020-05" db="EMBL/GenBank/DDBJ databases">
        <title>Mycena genomes resolve the evolution of fungal bioluminescence.</title>
        <authorList>
            <person name="Tsai I.J."/>
        </authorList>
    </citation>
    <scope>NUCLEOTIDE SEQUENCE</scope>
    <source>
        <strain evidence="2">160909Yilan</strain>
    </source>
</reference>
<organism evidence="2 3">
    <name type="scientific">Mycena sanguinolenta</name>
    <dbReference type="NCBI Taxonomy" id="230812"/>
    <lineage>
        <taxon>Eukaryota</taxon>
        <taxon>Fungi</taxon>
        <taxon>Dikarya</taxon>
        <taxon>Basidiomycota</taxon>
        <taxon>Agaricomycotina</taxon>
        <taxon>Agaricomycetes</taxon>
        <taxon>Agaricomycetidae</taxon>
        <taxon>Agaricales</taxon>
        <taxon>Marasmiineae</taxon>
        <taxon>Mycenaceae</taxon>
        <taxon>Mycena</taxon>
    </lineage>
</organism>
<keyword evidence="3" id="KW-1185">Reference proteome</keyword>
<protein>
    <submittedName>
        <fullName evidence="2">Uncharacterized protein</fullName>
    </submittedName>
</protein>
<dbReference type="OrthoDB" id="2635882at2759"/>
<comment type="caution">
    <text evidence="2">The sequence shown here is derived from an EMBL/GenBank/DDBJ whole genome shotgun (WGS) entry which is preliminary data.</text>
</comment>
<accession>A0A8H6ZAQ3</accession>
<dbReference type="AlphaFoldDB" id="A0A8H6ZAQ3"/>
<feature type="compositionally biased region" description="Polar residues" evidence="1">
    <location>
        <begin position="83"/>
        <end position="100"/>
    </location>
</feature>
<evidence type="ECO:0000256" key="1">
    <source>
        <dbReference type="SAM" id="MobiDB-lite"/>
    </source>
</evidence>
<dbReference type="EMBL" id="JACAZH010000002">
    <property type="protein sequence ID" value="KAF7375615.1"/>
    <property type="molecule type" value="Genomic_DNA"/>
</dbReference>
<sequence>MIGFDDPKMRPMVRTIPPVTKRSDRLLIHLTPRPTPTLFFIDYVESPILIPTPSQTQRRQSFLFLGEPTKTSLGFTLRRPRPTSIQSMPLPSQSRRSSFQYHPMNRDKYDRSWALEEEETLSPAWSEDAEELHDPAATIDWRQFHNDLLYEDP</sequence>
<name>A0A8H6ZAQ3_9AGAR</name>
<proteinExistence type="predicted"/>
<evidence type="ECO:0000313" key="2">
    <source>
        <dbReference type="EMBL" id="KAF7375615.1"/>
    </source>
</evidence>
<evidence type="ECO:0000313" key="3">
    <source>
        <dbReference type="Proteomes" id="UP000623467"/>
    </source>
</evidence>
<gene>
    <name evidence="2" type="ORF">MSAN_00450300</name>
</gene>